<feature type="compositionally biased region" description="Gly residues" evidence="2">
    <location>
        <begin position="33"/>
        <end position="44"/>
    </location>
</feature>
<keyword evidence="1" id="KW-0999">Mitochondrion inner membrane</keyword>
<protein>
    <recommendedName>
        <fullName evidence="1">Mitochondrial import inner membrane translocase subunit</fullName>
    </recommendedName>
</protein>
<reference evidence="4" key="1">
    <citation type="submission" date="2021-01" db="EMBL/GenBank/DDBJ databases">
        <authorList>
            <person name="Corre E."/>
            <person name="Pelletier E."/>
            <person name="Niang G."/>
            <person name="Scheremetjew M."/>
            <person name="Finn R."/>
            <person name="Kale V."/>
            <person name="Holt S."/>
            <person name="Cochrane G."/>
            <person name="Meng A."/>
            <person name="Brown T."/>
            <person name="Cohen L."/>
        </authorList>
    </citation>
    <scope>NUCLEOTIDE SEQUENCE</scope>
</reference>
<keyword evidence="1" id="KW-0472">Membrane</keyword>
<dbReference type="GO" id="GO:0015031">
    <property type="term" value="P:protein transport"/>
    <property type="evidence" value="ECO:0007669"/>
    <property type="project" value="UniProtKB-KW"/>
</dbReference>
<evidence type="ECO:0000256" key="2">
    <source>
        <dbReference type="SAM" id="MobiDB-lite"/>
    </source>
</evidence>
<comment type="subunit">
    <text evidence="1">Heterohexamer.</text>
</comment>
<keyword evidence="1" id="KW-0813">Transport</keyword>
<feature type="region of interest" description="Disordered" evidence="2">
    <location>
        <begin position="10"/>
        <end position="46"/>
    </location>
</feature>
<organism evidence="4">
    <name type="scientific">Thalassionema nitzschioides</name>
    <dbReference type="NCBI Taxonomy" id="33649"/>
    <lineage>
        <taxon>Eukaryota</taxon>
        <taxon>Sar</taxon>
        <taxon>Stramenopiles</taxon>
        <taxon>Ochrophyta</taxon>
        <taxon>Bacillariophyta</taxon>
        <taxon>Fragilariophyceae</taxon>
        <taxon>Fragilariophycidae</taxon>
        <taxon>Thalassionemales</taxon>
        <taxon>Thalassionemataceae</taxon>
        <taxon>Thalassionema</taxon>
    </lineage>
</organism>
<accession>A0A7S1E3B7</accession>
<comment type="function">
    <text evidence="1">Mitochondrial intermembrane chaperone that participates in the import and insertion of some multi-pass transmembrane proteins into the mitochondrial inner membrane. Also required for the transfer of beta-barrel precursors from the TOM complex to the sorting and assembly machinery (SAM complex) of the outer membrane. Acts as a chaperone-like protein that protects the hydrophobic precursors from aggregation and guide them through the mitochondrial intermembrane space.</text>
</comment>
<sequence>MYLIMPFWGSSSNDKSDHSSEASFTSDDAAFGTGQGPSSMGGGASASASDMQQFAVAMQQQVLVQTIISNLTDTAFEKCITSKPGDSLSGKEVACIHATVNKMMDTNEFMMGRLAKKQQSAAGSAGYQ</sequence>
<dbReference type="Pfam" id="PF02953">
    <property type="entry name" value="zf-Tim10_DDP"/>
    <property type="match status" value="1"/>
</dbReference>
<dbReference type="InterPro" id="IPR035427">
    <property type="entry name" value="Tim10-like_dom_sf"/>
</dbReference>
<keyword evidence="1" id="KW-0496">Mitochondrion</keyword>
<dbReference type="GO" id="GO:0005743">
    <property type="term" value="C:mitochondrial inner membrane"/>
    <property type="evidence" value="ECO:0007669"/>
    <property type="project" value="UniProtKB-SubCell"/>
</dbReference>
<evidence type="ECO:0000259" key="3">
    <source>
        <dbReference type="Pfam" id="PF02953"/>
    </source>
</evidence>
<dbReference type="InterPro" id="IPR004217">
    <property type="entry name" value="Tim10-like"/>
</dbReference>
<keyword evidence="1" id="KW-1015">Disulfide bond</keyword>
<keyword evidence="1" id="KW-0811">Translocation</keyword>
<keyword evidence="1" id="KW-0143">Chaperone</keyword>
<comment type="domain">
    <text evidence="1">The twin CX3C motif contains 4 conserved Cys residues that form 2 disulfide bonds in the mitochondrial intermembrane space.</text>
</comment>
<evidence type="ECO:0000313" key="4">
    <source>
        <dbReference type="EMBL" id="CAD8963938.1"/>
    </source>
</evidence>
<dbReference type="EMBL" id="HBFY01005194">
    <property type="protein sequence ID" value="CAD8963938.1"/>
    <property type="molecule type" value="Transcribed_RNA"/>
</dbReference>
<dbReference type="Gene3D" id="1.10.287.810">
    <property type="entry name" value="Mitochondrial import inner membrane translocase subunit tim13 like domains"/>
    <property type="match status" value="1"/>
</dbReference>
<dbReference type="SUPFAM" id="SSF144122">
    <property type="entry name" value="Tim10-like"/>
    <property type="match status" value="1"/>
</dbReference>
<evidence type="ECO:0000256" key="1">
    <source>
        <dbReference type="RuleBase" id="RU367043"/>
    </source>
</evidence>
<keyword evidence="1" id="KW-0653">Protein transport</keyword>
<gene>
    <name evidence="4" type="ORF">TNIT0693_LOCUS1990</name>
</gene>
<comment type="subcellular location">
    <subcellularLocation>
        <location evidence="1">Mitochondrion inner membrane</location>
        <topology evidence="1">Peripheral membrane protein</topology>
        <orientation evidence="1">Intermembrane side</orientation>
    </subcellularLocation>
</comment>
<comment type="similarity">
    <text evidence="1">Belongs to the small Tim family.</text>
</comment>
<name>A0A7S1E3B7_9STRA</name>
<dbReference type="AlphaFoldDB" id="A0A7S1E3B7"/>
<feature type="domain" description="Tim10-like" evidence="3">
    <location>
        <begin position="53"/>
        <end position="115"/>
    </location>
</feature>
<proteinExistence type="inferred from homology"/>